<dbReference type="AlphaFoldDB" id="A0A7S4LE64"/>
<sequence length="101" mass="11089">MAAVAVPVCGMCAHIFAIFGSHTLMHTAKRHTLDPQVVRVRCRIWAIRAFVCPDSVETWMVIQDGRPPPQTHQVQRKSAGRTPGAPGQFHASCEYAVNPSP</sequence>
<proteinExistence type="predicted"/>
<protein>
    <submittedName>
        <fullName evidence="2">Uncharacterized protein</fullName>
    </submittedName>
</protein>
<name>A0A7S4LE64_9EUGL</name>
<evidence type="ECO:0000256" key="1">
    <source>
        <dbReference type="SAM" id="MobiDB-lite"/>
    </source>
</evidence>
<feature type="region of interest" description="Disordered" evidence="1">
    <location>
        <begin position="64"/>
        <end position="101"/>
    </location>
</feature>
<gene>
    <name evidence="2" type="ORF">EGYM00163_LOCUS34771</name>
</gene>
<reference evidence="2" key="1">
    <citation type="submission" date="2021-01" db="EMBL/GenBank/DDBJ databases">
        <authorList>
            <person name="Corre E."/>
            <person name="Pelletier E."/>
            <person name="Niang G."/>
            <person name="Scheremetjew M."/>
            <person name="Finn R."/>
            <person name="Kale V."/>
            <person name="Holt S."/>
            <person name="Cochrane G."/>
            <person name="Meng A."/>
            <person name="Brown T."/>
            <person name="Cohen L."/>
        </authorList>
    </citation>
    <scope>NUCLEOTIDE SEQUENCE</scope>
    <source>
        <strain evidence="2">CCMP1594</strain>
    </source>
</reference>
<accession>A0A7S4LE64</accession>
<evidence type="ECO:0000313" key="2">
    <source>
        <dbReference type="EMBL" id="CAE0823568.1"/>
    </source>
</evidence>
<organism evidence="2">
    <name type="scientific">Eutreptiella gymnastica</name>
    <dbReference type="NCBI Taxonomy" id="73025"/>
    <lineage>
        <taxon>Eukaryota</taxon>
        <taxon>Discoba</taxon>
        <taxon>Euglenozoa</taxon>
        <taxon>Euglenida</taxon>
        <taxon>Spirocuta</taxon>
        <taxon>Euglenophyceae</taxon>
        <taxon>Eutreptiales</taxon>
        <taxon>Eutreptiaceae</taxon>
        <taxon>Eutreptiella</taxon>
    </lineage>
</organism>
<dbReference type="EMBL" id="HBJA01100836">
    <property type="protein sequence ID" value="CAE0823568.1"/>
    <property type="molecule type" value="Transcribed_RNA"/>
</dbReference>